<dbReference type="Proteomes" id="UP000053815">
    <property type="component" value="Unassembled WGS sequence"/>
</dbReference>
<dbReference type="OrthoDB" id="542917at2759"/>
<keyword evidence="9" id="KW-1185">Reference proteome</keyword>
<dbReference type="Gene3D" id="1.20.940.10">
    <property type="entry name" value="Functional domain of the splicing factor Prp18"/>
    <property type="match status" value="1"/>
</dbReference>
<dbReference type="Pfam" id="PF07304">
    <property type="entry name" value="SRA1"/>
    <property type="match status" value="1"/>
</dbReference>
<keyword evidence="3" id="KW-0677">Repeat</keyword>
<dbReference type="GO" id="GO:0007029">
    <property type="term" value="P:endoplasmic reticulum organization"/>
    <property type="evidence" value="ECO:0007669"/>
    <property type="project" value="TreeGrafter"/>
</dbReference>
<evidence type="ECO:0000313" key="8">
    <source>
        <dbReference type="EMBL" id="GAN00915.1"/>
    </source>
</evidence>
<feature type="domain" description="SRA1/Sec31" evidence="7">
    <location>
        <begin position="11"/>
        <end position="158"/>
    </location>
</feature>
<keyword evidence="2" id="KW-0853">WD repeat</keyword>
<evidence type="ECO:0000256" key="2">
    <source>
        <dbReference type="ARBA" id="ARBA00022574"/>
    </source>
</evidence>
<evidence type="ECO:0000256" key="5">
    <source>
        <dbReference type="ARBA" id="ARBA00029433"/>
    </source>
</evidence>
<protein>
    <recommendedName>
        <fullName evidence="7">SRA1/Sec31 domain-containing protein</fullName>
    </recommendedName>
</protein>
<dbReference type="PANTHER" id="PTHR13923:SF11">
    <property type="entry name" value="SECRETORY 31, ISOFORM D"/>
    <property type="match status" value="1"/>
</dbReference>
<dbReference type="InterPro" id="IPR009917">
    <property type="entry name" value="SRA1/Sec31"/>
</dbReference>
<comment type="subcellular location">
    <subcellularLocation>
        <location evidence="5">Endomembrane system</location>
        <topology evidence="5">Peripheral membrane protein</topology>
        <orientation evidence="5">Cytoplasmic side</orientation>
    </subcellularLocation>
</comment>
<accession>A0A0C9LPM9</accession>
<organism evidence="8">
    <name type="scientific">Mucor ambiguus</name>
    <dbReference type="NCBI Taxonomy" id="91626"/>
    <lineage>
        <taxon>Eukaryota</taxon>
        <taxon>Fungi</taxon>
        <taxon>Fungi incertae sedis</taxon>
        <taxon>Mucoromycota</taxon>
        <taxon>Mucoromycotina</taxon>
        <taxon>Mucoromycetes</taxon>
        <taxon>Mucorales</taxon>
        <taxon>Mucorineae</taxon>
        <taxon>Mucoraceae</taxon>
        <taxon>Mucor</taxon>
    </lineage>
</organism>
<evidence type="ECO:0000256" key="1">
    <source>
        <dbReference type="ARBA" id="ARBA00022448"/>
    </source>
</evidence>
<dbReference type="AlphaFoldDB" id="A0A0C9LPM9"/>
<proteinExistence type="predicted"/>
<dbReference type="STRING" id="91626.A0A0C9LPM9"/>
<reference evidence="8" key="1">
    <citation type="submission" date="2014-09" db="EMBL/GenBank/DDBJ databases">
        <title>Draft genome sequence of an oleaginous Mucoromycotina fungus Mucor ambiguus NBRC6742.</title>
        <authorList>
            <person name="Takeda I."/>
            <person name="Yamane N."/>
            <person name="Morita T."/>
            <person name="Tamano K."/>
            <person name="Machida M."/>
            <person name="Baker S."/>
            <person name="Koike H."/>
        </authorList>
    </citation>
    <scope>NUCLEOTIDE SEQUENCE</scope>
    <source>
        <strain evidence="8">NBRC 6742</strain>
    </source>
</reference>
<dbReference type="PANTHER" id="PTHR13923">
    <property type="entry name" value="SEC31-RELATED PROTEIN"/>
    <property type="match status" value="1"/>
</dbReference>
<dbReference type="GO" id="GO:0005198">
    <property type="term" value="F:structural molecule activity"/>
    <property type="evidence" value="ECO:0007669"/>
    <property type="project" value="TreeGrafter"/>
</dbReference>
<evidence type="ECO:0000256" key="6">
    <source>
        <dbReference type="SAM" id="MobiDB-lite"/>
    </source>
</evidence>
<dbReference type="InterPro" id="IPR040251">
    <property type="entry name" value="SEC31-like"/>
</dbReference>
<keyword evidence="1" id="KW-0813">Transport</keyword>
<keyword evidence="4" id="KW-0472">Membrane</keyword>
<dbReference type="EMBL" id="DF836292">
    <property type="protein sequence ID" value="GAN00915.1"/>
    <property type="molecule type" value="Genomic_DNA"/>
</dbReference>
<evidence type="ECO:0000256" key="4">
    <source>
        <dbReference type="ARBA" id="ARBA00023136"/>
    </source>
</evidence>
<feature type="region of interest" description="Disordered" evidence="6">
    <location>
        <begin position="1"/>
        <end position="32"/>
    </location>
</feature>
<dbReference type="GO" id="GO:0090110">
    <property type="term" value="P:COPII-coated vesicle cargo loading"/>
    <property type="evidence" value="ECO:0007669"/>
    <property type="project" value="TreeGrafter"/>
</dbReference>
<evidence type="ECO:0000256" key="3">
    <source>
        <dbReference type="ARBA" id="ARBA00022737"/>
    </source>
</evidence>
<gene>
    <name evidence="8" type="ORF">MAM1_0003c00341</name>
</gene>
<name>A0A0C9LPM9_9FUNG</name>
<dbReference type="SUPFAM" id="SSF47938">
    <property type="entry name" value="Functional domain of the splicing factor Prp18"/>
    <property type="match status" value="1"/>
</dbReference>
<dbReference type="GO" id="GO:0030127">
    <property type="term" value="C:COPII vesicle coat"/>
    <property type="evidence" value="ECO:0007669"/>
    <property type="project" value="TreeGrafter"/>
</dbReference>
<evidence type="ECO:0000313" key="9">
    <source>
        <dbReference type="Proteomes" id="UP000053815"/>
    </source>
</evidence>
<sequence>MTLLPPPPPPPPASASKKMHPPPPPPTSDFRTAVIKNHWNDPPKKIFRKNADDEDVTLDVQEVSKALSSKLELCKTTFESGPQKRIVDDTSRRIGTLLEELEKKELSNDVVKSLHTLTNALEAKEYTKALEVHTQLMTTQYESHGNWIVGLKRLVDLTEKASA</sequence>
<dbReference type="GO" id="GO:0070971">
    <property type="term" value="C:endoplasmic reticulum exit site"/>
    <property type="evidence" value="ECO:0007669"/>
    <property type="project" value="TreeGrafter"/>
</dbReference>
<feature type="compositionally biased region" description="Pro residues" evidence="6">
    <location>
        <begin position="1"/>
        <end position="13"/>
    </location>
</feature>
<evidence type="ECO:0000259" key="7">
    <source>
        <dbReference type="Pfam" id="PF07304"/>
    </source>
</evidence>